<dbReference type="Proteomes" id="UP000257240">
    <property type="component" value="Unassembled WGS sequence"/>
</dbReference>
<proteinExistence type="inferred from homology"/>
<dbReference type="HAMAP" id="MF_01470">
    <property type="entry name" value="Cas1"/>
    <property type="match status" value="1"/>
</dbReference>
<keyword evidence="4 10" id="KW-0378">Hydrolase</keyword>
<evidence type="ECO:0000256" key="9">
    <source>
        <dbReference type="ARBA" id="ARBA00038592"/>
    </source>
</evidence>
<dbReference type="Gene3D" id="1.20.120.920">
    <property type="entry name" value="CRISPR-associated endonuclease Cas1, C-terminal domain"/>
    <property type="match status" value="1"/>
</dbReference>
<dbReference type="AlphaFoldDB" id="A0A3B8NAG8"/>
<evidence type="ECO:0000256" key="8">
    <source>
        <dbReference type="ARBA" id="ARBA00023211"/>
    </source>
</evidence>
<evidence type="ECO:0000256" key="5">
    <source>
        <dbReference type="ARBA" id="ARBA00022842"/>
    </source>
</evidence>
<dbReference type="GO" id="GO:0004519">
    <property type="term" value="F:endonuclease activity"/>
    <property type="evidence" value="ECO:0007669"/>
    <property type="project" value="UniProtKB-UniRule"/>
</dbReference>
<evidence type="ECO:0000256" key="11">
    <source>
        <dbReference type="SAM" id="Coils"/>
    </source>
</evidence>
<keyword evidence="7 10" id="KW-0238">DNA-binding</keyword>
<feature type="binding site" evidence="10">
    <location>
        <position position="223"/>
    </location>
    <ligand>
        <name>Mn(2+)</name>
        <dbReference type="ChEBI" id="CHEBI:29035"/>
    </ligand>
</feature>
<keyword evidence="1 10" id="KW-0540">Nuclease</keyword>
<dbReference type="Pfam" id="PF01867">
    <property type="entry name" value="Cas_Cas1"/>
    <property type="match status" value="1"/>
</dbReference>
<comment type="function">
    <text evidence="10">CRISPR (clustered regularly interspaced short palindromic repeat), is an adaptive immune system that provides protection against mobile genetic elements (viruses, transposable elements and conjugative plasmids). CRISPR clusters contain spacers, sequences complementary to antecedent mobile elements, and target invading nucleic acids. CRISPR clusters are transcribed and processed into CRISPR RNA (crRNA). Acts as a dsDNA endonuclease. Involved in the integration of spacer DNA into the CRISPR cassette.</text>
</comment>
<evidence type="ECO:0000256" key="6">
    <source>
        <dbReference type="ARBA" id="ARBA00023118"/>
    </source>
</evidence>
<feature type="binding site" evidence="10">
    <location>
        <position position="208"/>
    </location>
    <ligand>
        <name>Mn(2+)</name>
        <dbReference type="ChEBI" id="CHEBI:29035"/>
    </ligand>
</feature>
<comment type="caution">
    <text evidence="12">The sequence shown here is derived from an EMBL/GenBank/DDBJ whole genome shotgun (WGS) entry which is preliminary data.</text>
</comment>
<keyword evidence="6 10" id="KW-0051">Antiviral defense</keyword>
<keyword evidence="2 10" id="KW-0479">Metal-binding</keyword>
<dbReference type="NCBIfam" id="TIGR00287">
    <property type="entry name" value="cas1"/>
    <property type="match status" value="1"/>
</dbReference>
<name>A0A3B8NAG8_9BACT</name>
<dbReference type="EC" id="3.1.-.-" evidence="10"/>
<organism evidence="12 13">
    <name type="scientific">Thermodesulfobacterium commune</name>
    <dbReference type="NCBI Taxonomy" id="1741"/>
    <lineage>
        <taxon>Bacteria</taxon>
        <taxon>Pseudomonadati</taxon>
        <taxon>Thermodesulfobacteriota</taxon>
        <taxon>Thermodesulfobacteria</taxon>
        <taxon>Thermodesulfobacteriales</taxon>
        <taxon>Thermodesulfobacteriaceae</taxon>
        <taxon>Thermodesulfobacterium</taxon>
    </lineage>
</organism>
<dbReference type="InterPro" id="IPR042206">
    <property type="entry name" value="CRISPR-assoc_Cas1_C"/>
</dbReference>
<sequence>MKQTIVIFSDYTEIKKKAGRLYIETPKTKGSVPVTNIDGVLVFGKASITSEALSLCSSNNIPVIFLTTYGLIKGIVLPPYNSSFLYTRLTQVKLNLFNRLEVAKYIVKKKCLEIESTFGLDLEAIQLNIEKIQGFSQLLGIEGYASKLMFNSFSEMLKTTEFTFTERTYNPPPDEVNALLSFVYILGYNLSIGTILIKGFDPYISFLHVKKGAHAAFASDVLEILRPKLTYFVGQLIRENEVLKEDFEKRDNGYFLKKPVLTKILDRFNLMKEKLTNSIKEFLAELEKFKDD</sequence>
<feature type="binding site" evidence="10">
    <location>
        <position position="142"/>
    </location>
    <ligand>
        <name>Mn(2+)</name>
        <dbReference type="ChEBI" id="CHEBI:29035"/>
    </ligand>
</feature>
<dbReference type="EMBL" id="DLVE01000031">
    <property type="protein sequence ID" value="HAA83644.1"/>
    <property type="molecule type" value="Genomic_DNA"/>
</dbReference>
<dbReference type="PANTHER" id="PTHR34353">
    <property type="entry name" value="CRISPR-ASSOCIATED ENDONUCLEASE CAS1 1"/>
    <property type="match status" value="1"/>
</dbReference>
<dbReference type="InterPro" id="IPR042211">
    <property type="entry name" value="CRISPR-assoc_Cas1_N"/>
</dbReference>
<reference evidence="12 13" key="1">
    <citation type="journal article" date="2018" name="Nat. Biotechnol.">
        <title>A standardized bacterial taxonomy based on genome phylogeny substantially revises the tree of life.</title>
        <authorList>
            <person name="Parks D.H."/>
            <person name="Chuvochina M."/>
            <person name="Waite D.W."/>
            <person name="Rinke C."/>
            <person name="Skarshewski A."/>
            <person name="Chaumeil P.A."/>
            <person name="Hugenholtz P."/>
        </authorList>
    </citation>
    <scope>NUCLEOTIDE SEQUENCE [LARGE SCALE GENOMIC DNA]</scope>
    <source>
        <strain evidence="12">UBA12529</strain>
    </source>
</reference>
<dbReference type="InterPro" id="IPR002729">
    <property type="entry name" value="CRISPR-assoc_Cas1"/>
</dbReference>
<dbReference type="GO" id="GO:0016787">
    <property type="term" value="F:hydrolase activity"/>
    <property type="evidence" value="ECO:0007669"/>
    <property type="project" value="UniProtKB-KW"/>
</dbReference>
<keyword evidence="3 10" id="KW-0255">Endonuclease</keyword>
<evidence type="ECO:0000256" key="3">
    <source>
        <dbReference type="ARBA" id="ARBA00022759"/>
    </source>
</evidence>
<comment type="similarity">
    <text evidence="10">Belongs to the CRISPR-associated endonuclease Cas1 family.</text>
</comment>
<dbReference type="GO" id="GO:0043571">
    <property type="term" value="P:maintenance of CRISPR repeat elements"/>
    <property type="evidence" value="ECO:0007669"/>
    <property type="project" value="UniProtKB-UniRule"/>
</dbReference>
<dbReference type="GO" id="GO:0003677">
    <property type="term" value="F:DNA binding"/>
    <property type="evidence" value="ECO:0007669"/>
    <property type="project" value="UniProtKB-KW"/>
</dbReference>
<dbReference type="Gene3D" id="3.100.10.20">
    <property type="entry name" value="CRISPR-associated endonuclease Cas1, N-terminal domain"/>
    <property type="match status" value="1"/>
</dbReference>
<dbReference type="GO" id="GO:0046872">
    <property type="term" value="F:metal ion binding"/>
    <property type="evidence" value="ECO:0007669"/>
    <property type="project" value="UniProtKB-UniRule"/>
</dbReference>
<evidence type="ECO:0000313" key="13">
    <source>
        <dbReference type="Proteomes" id="UP000257240"/>
    </source>
</evidence>
<dbReference type="InterPro" id="IPR050646">
    <property type="entry name" value="Cas1"/>
</dbReference>
<evidence type="ECO:0000256" key="2">
    <source>
        <dbReference type="ARBA" id="ARBA00022723"/>
    </source>
</evidence>
<dbReference type="GO" id="GO:0051607">
    <property type="term" value="P:defense response to virus"/>
    <property type="evidence" value="ECO:0007669"/>
    <property type="project" value="UniProtKB-UniRule"/>
</dbReference>
<keyword evidence="8 10" id="KW-0464">Manganese</keyword>
<dbReference type="PANTHER" id="PTHR34353:SF2">
    <property type="entry name" value="CRISPR-ASSOCIATED ENDONUCLEASE CAS1 1"/>
    <property type="match status" value="1"/>
</dbReference>
<keyword evidence="5 10" id="KW-0460">Magnesium</keyword>
<keyword evidence="11" id="KW-0175">Coiled coil</keyword>
<protein>
    <recommendedName>
        <fullName evidence="10">CRISPR-associated endonuclease Cas1</fullName>
        <ecNumber evidence="10">3.1.-.-</ecNumber>
    </recommendedName>
</protein>
<comment type="cofactor">
    <cofactor evidence="10">
        <name>Mg(2+)</name>
        <dbReference type="ChEBI" id="CHEBI:18420"/>
    </cofactor>
    <cofactor evidence="10">
        <name>Mn(2+)</name>
        <dbReference type="ChEBI" id="CHEBI:29035"/>
    </cofactor>
</comment>
<evidence type="ECO:0000256" key="7">
    <source>
        <dbReference type="ARBA" id="ARBA00023125"/>
    </source>
</evidence>
<dbReference type="RefSeq" id="WP_273010659.1">
    <property type="nucleotide sequence ID" value="NZ_DAINLL010000027.1"/>
</dbReference>
<feature type="coiled-coil region" evidence="11">
    <location>
        <begin position="265"/>
        <end position="292"/>
    </location>
</feature>
<evidence type="ECO:0000313" key="12">
    <source>
        <dbReference type="EMBL" id="HAA83644.1"/>
    </source>
</evidence>
<dbReference type="CDD" id="cd09634">
    <property type="entry name" value="Cas1_I-II-III"/>
    <property type="match status" value="1"/>
</dbReference>
<accession>A0A3B8NAG8</accession>
<comment type="subunit">
    <text evidence="9 10">Homodimer, forms a heterotetramer with a Cas2 homodimer.</text>
</comment>
<evidence type="ECO:0000256" key="1">
    <source>
        <dbReference type="ARBA" id="ARBA00022722"/>
    </source>
</evidence>
<evidence type="ECO:0000256" key="10">
    <source>
        <dbReference type="HAMAP-Rule" id="MF_01470"/>
    </source>
</evidence>
<gene>
    <name evidence="10 12" type="primary">cas1</name>
    <name evidence="12" type="ORF">DCE01_02485</name>
</gene>
<evidence type="ECO:0000256" key="4">
    <source>
        <dbReference type="ARBA" id="ARBA00022801"/>
    </source>
</evidence>